<dbReference type="PANTHER" id="PTHR30146:SF144">
    <property type="entry name" value="LACI-FAMILY TRANSCRIPTION REGULATOR"/>
    <property type="match status" value="1"/>
</dbReference>
<dbReference type="Gene3D" id="1.10.260.40">
    <property type="entry name" value="lambda repressor-like DNA-binding domains"/>
    <property type="match status" value="1"/>
</dbReference>
<organism evidence="7 8">
    <name type="scientific">Halanaerobium salsuginis</name>
    <dbReference type="NCBI Taxonomy" id="29563"/>
    <lineage>
        <taxon>Bacteria</taxon>
        <taxon>Bacillati</taxon>
        <taxon>Bacillota</taxon>
        <taxon>Clostridia</taxon>
        <taxon>Halanaerobiales</taxon>
        <taxon>Halanaerobiaceae</taxon>
        <taxon>Halanaerobium</taxon>
    </lineage>
</organism>
<dbReference type="InterPro" id="IPR000843">
    <property type="entry name" value="HTH_LacI"/>
</dbReference>
<dbReference type="InterPro" id="IPR028082">
    <property type="entry name" value="Peripla_BP_I"/>
</dbReference>
<evidence type="ECO:0000259" key="6">
    <source>
        <dbReference type="PROSITE" id="PS50943"/>
    </source>
</evidence>
<keyword evidence="4" id="KW-0175">Coiled coil</keyword>
<keyword evidence="1" id="KW-0805">Transcription regulation</keyword>
<proteinExistence type="predicted"/>
<dbReference type="GO" id="GO:0003700">
    <property type="term" value="F:DNA-binding transcription factor activity"/>
    <property type="evidence" value="ECO:0007669"/>
    <property type="project" value="TreeGrafter"/>
</dbReference>
<feature type="domain" description="HTH cro/C1-type" evidence="6">
    <location>
        <begin position="1"/>
        <end position="51"/>
    </location>
</feature>
<dbReference type="SMART" id="SM00354">
    <property type="entry name" value="HTH_LACI"/>
    <property type="match status" value="1"/>
</dbReference>
<evidence type="ECO:0000256" key="1">
    <source>
        <dbReference type="ARBA" id="ARBA00023015"/>
    </source>
</evidence>
<evidence type="ECO:0000256" key="2">
    <source>
        <dbReference type="ARBA" id="ARBA00023125"/>
    </source>
</evidence>
<evidence type="ECO:0000256" key="3">
    <source>
        <dbReference type="ARBA" id="ARBA00023163"/>
    </source>
</evidence>
<dbReference type="GO" id="GO:0000976">
    <property type="term" value="F:transcription cis-regulatory region binding"/>
    <property type="evidence" value="ECO:0007669"/>
    <property type="project" value="TreeGrafter"/>
</dbReference>
<evidence type="ECO:0000313" key="8">
    <source>
        <dbReference type="Proteomes" id="UP000199006"/>
    </source>
</evidence>
<evidence type="ECO:0000313" key="7">
    <source>
        <dbReference type="EMBL" id="SFL53425.1"/>
    </source>
</evidence>
<keyword evidence="3" id="KW-0804">Transcription</keyword>
<dbReference type="SUPFAM" id="SSF53822">
    <property type="entry name" value="Periplasmic binding protein-like I"/>
    <property type="match status" value="1"/>
</dbReference>
<keyword evidence="8" id="KW-1185">Reference proteome</keyword>
<dbReference type="InterPro" id="IPR010982">
    <property type="entry name" value="Lambda_DNA-bd_dom_sf"/>
</dbReference>
<gene>
    <name evidence="7" type="ORF">SAMN02983006_01408</name>
</gene>
<dbReference type="CDD" id="cd01392">
    <property type="entry name" value="HTH_LacI"/>
    <property type="match status" value="1"/>
</dbReference>
<accession>A0A1I4IGK4</accession>
<dbReference type="CDD" id="cd06307">
    <property type="entry name" value="PBP1_sugar_binding"/>
    <property type="match status" value="1"/>
</dbReference>
<dbReference type="InterPro" id="IPR025997">
    <property type="entry name" value="SBP_2_dom"/>
</dbReference>
<dbReference type="PROSITE" id="PS50932">
    <property type="entry name" value="HTH_LACI_2"/>
    <property type="match status" value="1"/>
</dbReference>
<dbReference type="OrthoDB" id="569491at2"/>
<dbReference type="Proteomes" id="UP000199006">
    <property type="component" value="Unassembled WGS sequence"/>
</dbReference>
<dbReference type="PANTHER" id="PTHR30146">
    <property type="entry name" value="LACI-RELATED TRANSCRIPTIONAL REPRESSOR"/>
    <property type="match status" value="1"/>
</dbReference>
<dbReference type="SUPFAM" id="SSF47413">
    <property type="entry name" value="lambda repressor-like DNA-binding domains"/>
    <property type="match status" value="1"/>
</dbReference>
<dbReference type="EMBL" id="FOTI01000017">
    <property type="protein sequence ID" value="SFL53425.1"/>
    <property type="molecule type" value="Genomic_DNA"/>
</dbReference>
<sequence length="354" mass="40368">MRENKNITVTEIARRLDLSRSTIDRVINERGNVAAATKEKVLKYIEKINYTPNRAARHLAKMTNYTIAISYYFPRKFAEKINQGIDEIYEELNHYGLNIIIRAAQSREEQLAQIKELAEQVDALILSAWDKPELITLINELVERGIPVATFNRDLPGSNRLFYFGCDYYQSGRLAGEIIAKMADPGKIAIIGDPEDRIAAQRITGFKDVLQKLNDFKLIGPWEITQNFNLTASLNKEVVEKVEEISLVNQDLTAVFVVNQTLKAVAEAINKLGKASQVKIIGYDLYQGTVKLIEADLVQAVICQQPFNQGYFPLKLLFEMLADQKDIQTEEYITKLEIVMKENLCYYDNYRGLS</sequence>
<keyword evidence="2" id="KW-0238">DNA-binding</keyword>
<evidence type="ECO:0000256" key="4">
    <source>
        <dbReference type="SAM" id="Coils"/>
    </source>
</evidence>
<evidence type="ECO:0000259" key="5">
    <source>
        <dbReference type="PROSITE" id="PS50932"/>
    </source>
</evidence>
<dbReference type="InterPro" id="IPR001387">
    <property type="entry name" value="Cro/C1-type_HTH"/>
</dbReference>
<dbReference type="Pfam" id="PF00356">
    <property type="entry name" value="LacI"/>
    <property type="match status" value="1"/>
</dbReference>
<dbReference type="Gene3D" id="3.40.50.2300">
    <property type="match status" value="2"/>
</dbReference>
<feature type="domain" description="HTH lacI-type" evidence="5">
    <location>
        <begin position="7"/>
        <end position="61"/>
    </location>
</feature>
<dbReference type="Pfam" id="PF13407">
    <property type="entry name" value="Peripla_BP_4"/>
    <property type="match status" value="1"/>
</dbReference>
<dbReference type="RefSeq" id="WP_089861407.1">
    <property type="nucleotide sequence ID" value="NZ_FOTI01000017.1"/>
</dbReference>
<dbReference type="AlphaFoldDB" id="A0A1I4IGK4"/>
<dbReference type="STRING" id="29563.SAMN02983006_01408"/>
<reference evidence="7 8" key="1">
    <citation type="submission" date="2016-10" db="EMBL/GenBank/DDBJ databases">
        <authorList>
            <person name="de Groot N.N."/>
        </authorList>
    </citation>
    <scope>NUCLEOTIDE SEQUENCE [LARGE SCALE GENOMIC DNA]</scope>
    <source>
        <strain evidence="7 8">ATCC 51327</strain>
    </source>
</reference>
<dbReference type="PROSITE" id="PS50943">
    <property type="entry name" value="HTH_CROC1"/>
    <property type="match status" value="1"/>
</dbReference>
<feature type="coiled-coil region" evidence="4">
    <location>
        <begin position="100"/>
        <end position="127"/>
    </location>
</feature>
<protein>
    <submittedName>
        <fullName evidence="7">LacI family transcriptional regulator</fullName>
    </submittedName>
</protein>
<name>A0A1I4IGK4_9FIRM</name>